<organism evidence="1">
    <name type="scientific">Arundo donax</name>
    <name type="common">Giant reed</name>
    <name type="synonym">Donax arundinaceus</name>
    <dbReference type="NCBI Taxonomy" id="35708"/>
    <lineage>
        <taxon>Eukaryota</taxon>
        <taxon>Viridiplantae</taxon>
        <taxon>Streptophyta</taxon>
        <taxon>Embryophyta</taxon>
        <taxon>Tracheophyta</taxon>
        <taxon>Spermatophyta</taxon>
        <taxon>Magnoliopsida</taxon>
        <taxon>Liliopsida</taxon>
        <taxon>Poales</taxon>
        <taxon>Poaceae</taxon>
        <taxon>PACMAD clade</taxon>
        <taxon>Arundinoideae</taxon>
        <taxon>Arundineae</taxon>
        <taxon>Arundo</taxon>
    </lineage>
</organism>
<dbReference type="EMBL" id="GBRH01254589">
    <property type="protein sequence ID" value="JAD43306.1"/>
    <property type="molecule type" value="Transcribed_RNA"/>
</dbReference>
<reference evidence="1" key="2">
    <citation type="journal article" date="2015" name="Data Brief">
        <title>Shoot transcriptome of the giant reed, Arundo donax.</title>
        <authorList>
            <person name="Barrero R.A."/>
            <person name="Guerrero F.D."/>
            <person name="Moolhuijzen P."/>
            <person name="Goolsby J.A."/>
            <person name="Tidwell J."/>
            <person name="Bellgard S.E."/>
            <person name="Bellgard M.I."/>
        </authorList>
    </citation>
    <scope>NUCLEOTIDE SEQUENCE</scope>
    <source>
        <tissue evidence="1">Shoot tissue taken approximately 20 cm above the soil surface</tissue>
    </source>
</reference>
<proteinExistence type="predicted"/>
<dbReference type="AlphaFoldDB" id="A0A0A8ZWU6"/>
<protein>
    <submittedName>
        <fullName evidence="1">Uncharacterized protein</fullName>
    </submittedName>
</protein>
<evidence type="ECO:0000313" key="1">
    <source>
        <dbReference type="EMBL" id="JAD43306.1"/>
    </source>
</evidence>
<sequence>MVFAVTVIPTPSGFSGLIGNVKFQWFDGNMNLGCKWKTLNLTQTNEQLRTSSKLNLGQERQTSVQIQATITS</sequence>
<accession>A0A0A8ZWU6</accession>
<reference evidence="1" key="1">
    <citation type="submission" date="2014-09" db="EMBL/GenBank/DDBJ databases">
        <authorList>
            <person name="Magalhaes I.L.F."/>
            <person name="Oliveira U."/>
            <person name="Santos F.R."/>
            <person name="Vidigal T.H.D.A."/>
            <person name="Brescovit A.D."/>
            <person name="Santos A.J."/>
        </authorList>
    </citation>
    <scope>NUCLEOTIDE SEQUENCE</scope>
    <source>
        <tissue evidence="1">Shoot tissue taken approximately 20 cm above the soil surface</tissue>
    </source>
</reference>
<name>A0A0A8ZWU6_ARUDO</name>